<dbReference type="PANTHER" id="PTHR24394:SF48">
    <property type="entry name" value="ZINC FINGER PROTEIN 771"/>
    <property type="match status" value="1"/>
</dbReference>
<dbReference type="FunFam" id="3.30.160.60:FF:000145">
    <property type="entry name" value="Zinc finger protein 574"/>
    <property type="match status" value="1"/>
</dbReference>
<comment type="subcellular location">
    <subcellularLocation>
        <location evidence="1">Nucleus</location>
    </subcellularLocation>
</comment>
<evidence type="ECO:0000256" key="3">
    <source>
        <dbReference type="ARBA" id="ARBA00022737"/>
    </source>
</evidence>
<dbReference type="GeneTree" id="ENSGT01150000286958"/>
<evidence type="ECO:0000256" key="4">
    <source>
        <dbReference type="ARBA" id="ARBA00022771"/>
    </source>
</evidence>
<dbReference type="PANTHER" id="PTHR24394">
    <property type="entry name" value="ZINC FINGER PROTEIN"/>
    <property type="match status" value="1"/>
</dbReference>
<feature type="domain" description="C2H2-type" evidence="11">
    <location>
        <begin position="341"/>
        <end position="368"/>
    </location>
</feature>
<feature type="domain" description="C2H2-type" evidence="11">
    <location>
        <begin position="313"/>
        <end position="340"/>
    </location>
</feature>
<evidence type="ECO:0000256" key="5">
    <source>
        <dbReference type="ARBA" id="ARBA00022833"/>
    </source>
</evidence>
<keyword evidence="7" id="KW-0804">Transcription</keyword>
<feature type="domain" description="C2H2-type" evidence="11">
    <location>
        <begin position="285"/>
        <end position="312"/>
    </location>
</feature>
<evidence type="ECO:0000256" key="8">
    <source>
        <dbReference type="ARBA" id="ARBA00023242"/>
    </source>
</evidence>
<keyword evidence="4 9" id="KW-0863">Zinc-finger</keyword>
<evidence type="ECO:0000256" key="2">
    <source>
        <dbReference type="ARBA" id="ARBA00022723"/>
    </source>
</evidence>
<evidence type="ECO:0000313" key="13">
    <source>
        <dbReference type="Proteomes" id="UP000694557"/>
    </source>
</evidence>
<dbReference type="Proteomes" id="UP000694557">
    <property type="component" value="Unassembled WGS sequence"/>
</dbReference>
<feature type="compositionally biased region" description="Basic and acidic residues" evidence="10">
    <location>
        <begin position="133"/>
        <end position="144"/>
    </location>
</feature>
<dbReference type="GO" id="GO:0005634">
    <property type="term" value="C:nucleus"/>
    <property type="evidence" value="ECO:0007669"/>
    <property type="project" value="UniProtKB-SubCell"/>
</dbReference>
<dbReference type="FunFam" id="3.30.160.60:FF:000110">
    <property type="entry name" value="Zinc finger protein-like"/>
    <property type="match status" value="1"/>
</dbReference>
<keyword evidence="2" id="KW-0479">Metal-binding</keyword>
<dbReference type="PROSITE" id="PS00028">
    <property type="entry name" value="ZINC_FINGER_C2H2_1"/>
    <property type="match status" value="5"/>
</dbReference>
<evidence type="ECO:0000256" key="7">
    <source>
        <dbReference type="ARBA" id="ARBA00023163"/>
    </source>
</evidence>
<keyword evidence="13" id="KW-1185">Reference proteome</keyword>
<dbReference type="GO" id="GO:0008270">
    <property type="term" value="F:zinc ion binding"/>
    <property type="evidence" value="ECO:0007669"/>
    <property type="project" value="UniProtKB-KW"/>
</dbReference>
<dbReference type="FunFam" id="3.30.160.60:FF:002343">
    <property type="entry name" value="Zinc finger protein 33A"/>
    <property type="match status" value="1"/>
</dbReference>
<keyword evidence="5" id="KW-0862">Zinc</keyword>
<evidence type="ECO:0000256" key="6">
    <source>
        <dbReference type="ARBA" id="ARBA00023015"/>
    </source>
</evidence>
<dbReference type="AlphaFoldDB" id="A0A8C7CYL9"/>
<keyword evidence="8" id="KW-0539">Nucleus</keyword>
<gene>
    <name evidence="12" type="primary">LOC109903583</name>
</gene>
<name>A0A8C7CYL9_ONCKI</name>
<feature type="domain" description="C2H2-type" evidence="11">
    <location>
        <begin position="257"/>
        <end position="284"/>
    </location>
</feature>
<evidence type="ECO:0000313" key="12">
    <source>
        <dbReference type="Ensembl" id="ENSOKIP00005009833.1"/>
    </source>
</evidence>
<reference evidence="12" key="2">
    <citation type="submission" date="2025-09" db="UniProtKB">
        <authorList>
            <consortium name="Ensembl"/>
        </authorList>
    </citation>
    <scope>IDENTIFICATION</scope>
</reference>
<dbReference type="Pfam" id="PF00096">
    <property type="entry name" value="zf-C2H2"/>
    <property type="match status" value="4"/>
</dbReference>
<dbReference type="Ensembl" id="ENSOKIT00005010441.1">
    <property type="protein sequence ID" value="ENSOKIP00005009833.1"/>
    <property type="gene ID" value="ENSOKIG00005004385.1"/>
</dbReference>
<sequence>MYFHFGPLDENTIYTQDYIIKTKYIISSIGRYHNFFVGCSLKAFIPLLKYDYLPPMELSVEKPDPPGEPTFVSGYAIPTHENIRRRQHGCRTGSANSQQLSLPVSEEVPFEQQHCAQECYPTRGQEEPGPSQIKEEKEELRTSQEEEQFQGLEGNTIEFIFSGPCVKREWDHEALSRSSTVISDQVNRPPLDPKPPLGAHCSELSTMSKKSHYCGKVFALKADLQRHVTLARERPIECPYNATCKLKAHVPLCHGGKPCPVCGKTFKNKDHLSQHMRIHTQNSQFSCGDCGKSFYSKGLLNVHIQTHKGEKPFICGYCGKSFYQKGNLNQHLRTHTGEKPFSCGICGKNFSRKTHLNRHILTHTGEKQHGCSVCGRRFAENADLLKHVDKVHK</sequence>
<dbReference type="InterPro" id="IPR013087">
    <property type="entry name" value="Znf_C2H2_type"/>
</dbReference>
<evidence type="ECO:0000256" key="9">
    <source>
        <dbReference type="PROSITE-ProRule" id="PRU00042"/>
    </source>
</evidence>
<dbReference type="SUPFAM" id="SSF57667">
    <property type="entry name" value="beta-beta-alpha zinc fingers"/>
    <property type="match status" value="3"/>
</dbReference>
<evidence type="ECO:0000256" key="10">
    <source>
        <dbReference type="SAM" id="MobiDB-lite"/>
    </source>
</evidence>
<dbReference type="GO" id="GO:0000981">
    <property type="term" value="F:DNA-binding transcription factor activity, RNA polymerase II-specific"/>
    <property type="evidence" value="ECO:0007669"/>
    <property type="project" value="TreeGrafter"/>
</dbReference>
<keyword evidence="6" id="KW-0805">Transcription regulation</keyword>
<dbReference type="FunFam" id="3.30.160.60:FF:000100">
    <property type="entry name" value="Zinc finger 45-like"/>
    <property type="match status" value="1"/>
</dbReference>
<keyword evidence="3" id="KW-0677">Repeat</keyword>
<dbReference type="Gene3D" id="3.30.160.60">
    <property type="entry name" value="Classic Zinc Finger"/>
    <property type="match status" value="5"/>
</dbReference>
<dbReference type="SMART" id="SM00355">
    <property type="entry name" value="ZnF_C2H2"/>
    <property type="match status" value="5"/>
</dbReference>
<dbReference type="PROSITE" id="PS50157">
    <property type="entry name" value="ZINC_FINGER_C2H2_2"/>
    <property type="match status" value="5"/>
</dbReference>
<protein>
    <recommendedName>
        <fullName evidence="11">C2H2-type domain-containing protein</fullName>
    </recommendedName>
</protein>
<reference evidence="12" key="1">
    <citation type="submission" date="2025-08" db="UniProtKB">
        <authorList>
            <consortium name="Ensembl"/>
        </authorList>
    </citation>
    <scope>IDENTIFICATION</scope>
</reference>
<proteinExistence type="predicted"/>
<dbReference type="InterPro" id="IPR036236">
    <property type="entry name" value="Znf_C2H2_sf"/>
</dbReference>
<evidence type="ECO:0000256" key="1">
    <source>
        <dbReference type="ARBA" id="ARBA00004123"/>
    </source>
</evidence>
<feature type="region of interest" description="Disordered" evidence="10">
    <location>
        <begin position="121"/>
        <end position="144"/>
    </location>
</feature>
<feature type="domain" description="C2H2-type" evidence="11">
    <location>
        <begin position="369"/>
        <end position="393"/>
    </location>
</feature>
<organism evidence="12 13">
    <name type="scientific">Oncorhynchus kisutch</name>
    <name type="common">Coho salmon</name>
    <name type="synonym">Salmo kisutch</name>
    <dbReference type="NCBI Taxonomy" id="8019"/>
    <lineage>
        <taxon>Eukaryota</taxon>
        <taxon>Metazoa</taxon>
        <taxon>Chordata</taxon>
        <taxon>Craniata</taxon>
        <taxon>Vertebrata</taxon>
        <taxon>Euteleostomi</taxon>
        <taxon>Actinopterygii</taxon>
        <taxon>Neopterygii</taxon>
        <taxon>Teleostei</taxon>
        <taxon>Protacanthopterygii</taxon>
        <taxon>Salmoniformes</taxon>
        <taxon>Salmonidae</taxon>
        <taxon>Salmoninae</taxon>
        <taxon>Oncorhynchus</taxon>
    </lineage>
</organism>
<evidence type="ECO:0000259" key="11">
    <source>
        <dbReference type="PROSITE" id="PS50157"/>
    </source>
</evidence>
<accession>A0A8C7CYL9</accession>